<dbReference type="RefSeq" id="WP_107845407.1">
    <property type="nucleotide sequence ID" value="NZ_QBKS01000001.1"/>
</dbReference>
<evidence type="ECO:0000313" key="1">
    <source>
        <dbReference type="EMBL" id="PTX57299.1"/>
    </source>
</evidence>
<dbReference type="OrthoDB" id="7862810at2"/>
<name>A0A2T6BML1_9RHOB</name>
<dbReference type="EMBL" id="QBKS01000001">
    <property type="protein sequence ID" value="PTX57299.1"/>
    <property type="molecule type" value="Genomic_DNA"/>
</dbReference>
<reference evidence="1 2" key="1">
    <citation type="submission" date="2018-04" db="EMBL/GenBank/DDBJ databases">
        <title>Genomic Encyclopedia of Archaeal and Bacterial Type Strains, Phase II (KMG-II): from individual species to whole genera.</title>
        <authorList>
            <person name="Goeker M."/>
        </authorList>
    </citation>
    <scope>NUCLEOTIDE SEQUENCE [LARGE SCALE GENOMIC DNA]</scope>
    <source>
        <strain evidence="1 2">DSM 100977</strain>
    </source>
</reference>
<comment type="caution">
    <text evidence="1">The sequence shown here is derived from an EMBL/GenBank/DDBJ whole genome shotgun (WGS) entry which is preliminary data.</text>
</comment>
<sequence>MKEFLVVMALMASPVAAQEVRDCDELASVAAVSEPWEAQTRTFAGNRVRLVVIDTLEPAAAAFQLVVLSPPFDELGARQCKMVGSSGTLGFGGMTLEGLTSAYDPARGLTWGVTVQSYDPATGGFRAQVLDVTLNQSTGAITAALR</sequence>
<protein>
    <submittedName>
        <fullName evidence="1">Uncharacterized protein</fullName>
    </submittedName>
</protein>
<keyword evidence="2" id="KW-1185">Reference proteome</keyword>
<proteinExistence type="predicted"/>
<accession>A0A2T6BML1</accession>
<evidence type="ECO:0000313" key="2">
    <source>
        <dbReference type="Proteomes" id="UP000243978"/>
    </source>
</evidence>
<organism evidence="1 2">
    <name type="scientific">Litoreibacter ponti</name>
    <dbReference type="NCBI Taxonomy" id="1510457"/>
    <lineage>
        <taxon>Bacteria</taxon>
        <taxon>Pseudomonadati</taxon>
        <taxon>Pseudomonadota</taxon>
        <taxon>Alphaproteobacteria</taxon>
        <taxon>Rhodobacterales</taxon>
        <taxon>Roseobacteraceae</taxon>
        <taxon>Litoreibacter</taxon>
    </lineage>
</organism>
<gene>
    <name evidence="1" type="ORF">C8N43_1966</name>
</gene>
<dbReference type="Proteomes" id="UP000243978">
    <property type="component" value="Unassembled WGS sequence"/>
</dbReference>
<dbReference type="AlphaFoldDB" id="A0A2T6BML1"/>